<accession>A0A8J3E4D0</accession>
<dbReference type="Pfam" id="PF12806">
    <property type="entry name" value="Acyl-CoA_dh_C"/>
    <property type="match status" value="1"/>
</dbReference>
<dbReference type="InterPro" id="IPR037069">
    <property type="entry name" value="AcylCoA_DH/ox_N_sf"/>
</dbReference>
<dbReference type="AlphaFoldDB" id="A0A8J3E4D0"/>
<dbReference type="SUPFAM" id="SSF47203">
    <property type="entry name" value="Acyl-CoA dehydrogenase C-terminal domain-like"/>
    <property type="match status" value="1"/>
</dbReference>
<keyword evidence="4 10" id="KW-0274">FAD</keyword>
<dbReference type="FunFam" id="2.40.110.10:FF:000031">
    <property type="entry name" value="Acyl-CoA dehydrogenase, putative"/>
    <property type="match status" value="1"/>
</dbReference>
<dbReference type="InterPro" id="IPR025878">
    <property type="entry name" value="Acyl-CoA_dh-like_C_dom"/>
</dbReference>
<comment type="caution">
    <text evidence="15">The sequence shown here is derived from an EMBL/GenBank/DDBJ whole genome shotgun (WGS) entry which is preliminary data.</text>
</comment>
<dbReference type="RefSeq" id="WP_189047421.1">
    <property type="nucleotide sequence ID" value="NZ_BMJQ01000008.1"/>
</dbReference>
<evidence type="ECO:0000259" key="11">
    <source>
        <dbReference type="Pfam" id="PF00441"/>
    </source>
</evidence>
<evidence type="ECO:0000256" key="6">
    <source>
        <dbReference type="ARBA" id="ARBA00051388"/>
    </source>
</evidence>
<feature type="domain" description="Acyl-CoA dehydrogenase/oxidase N-terminal" evidence="13">
    <location>
        <begin position="40"/>
        <end position="157"/>
    </location>
</feature>
<dbReference type="Gene3D" id="1.20.140.10">
    <property type="entry name" value="Butyryl-CoA Dehydrogenase, subunit A, domain 3"/>
    <property type="match status" value="1"/>
</dbReference>
<keyword evidence="16" id="KW-1185">Reference proteome</keyword>
<protein>
    <recommendedName>
        <fullName evidence="9">3-methylmercaptopropionyl-CoA dehydrogenase</fullName>
        <ecNumber evidence="8">1.3.99.41</ecNumber>
    </recommendedName>
</protein>
<evidence type="ECO:0000256" key="8">
    <source>
        <dbReference type="ARBA" id="ARBA00066694"/>
    </source>
</evidence>
<dbReference type="EMBL" id="BMJQ01000008">
    <property type="protein sequence ID" value="GGF23099.1"/>
    <property type="molecule type" value="Genomic_DNA"/>
</dbReference>
<keyword evidence="3 10" id="KW-0285">Flavoprotein</keyword>
<evidence type="ECO:0000259" key="12">
    <source>
        <dbReference type="Pfam" id="PF02770"/>
    </source>
</evidence>
<reference evidence="15" key="1">
    <citation type="journal article" date="2014" name="Int. J. Syst. Evol. Microbiol.">
        <title>Complete genome sequence of Corynebacterium casei LMG S-19264T (=DSM 44701T), isolated from a smear-ripened cheese.</title>
        <authorList>
            <consortium name="US DOE Joint Genome Institute (JGI-PGF)"/>
            <person name="Walter F."/>
            <person name="Albersmeier A."/>
            <person name="Kalinowski J."/>
            <person name="Ruckert C."/>
        </authorList>
    </citation>
    <scope>NUCLEOTIDE SEQUENCE</scope>
    <source>
        <strain evidence="15">CGMCC 1.15725</strain>
    </source>
</reference>
<comment type="catalytic activity">
    <reaction evidence="6">
        <text>3-(methylsulfanyl)propanoyl-CoA + oxidized [electron-transfer flavoprotein] + H(+) = 3-(methylsulfanyl)acryloyl-CoA + reduced [electron-transfer flavoprotein]</text>
        <dbReference type="Rhea" id="RHEA:52612"/>
        <dbReference type="Rhea" id="RHEA-COMP:10685"/>
        <dbReference type="Rhea" id="RHEA-COMP:10686"/>
        <dbReference type="ChEBI" id="CHEBI:15378"/>
        <dbReference type="ChEBI" id="CHEBI:57692"/>
        <dbReference type="ChEBI" id="CHEBI:58307"/>
        <dbReference type="ChEBI" id="CHEBI:82815"/>
        <dbReference type="ChEBI" id="CHEBI:84994"/>
        <dbReference type="EC" id="1.3.99.41"/>
    </reaction>
    <physiologicalReaction direction="left-to-right" evidence="6">
        <dbReference type="Rhea" id="RHEA:52613"/>
    </physiologicalReaction>
</comment>
<organism evidence="15 16">
    <name type="scientific">Aliidongia dinghuensis</name>
    <dbReference type="NCBI Taxonomy" id="1867774"/>
    <lineage>
        <taxon>Bacteria</taxon>
        <taxon>Pseudomonadati</taxon>
        <taxon>Pseudomonadota</taxon>
        <taxon>Alphaproteobacteria</taxon>
        <taxon>Rhodospirillales</taxon>
        <taxon>Dongiaceae</taxon>
        <taxon>Aliidongia</taxon>
    </lineage>
</organism>
<dbReference type="Pfam" id="PF02771">
    <property type="entry name" value="Acyl-CoA_dh_N"/>
    <property type="match status" value="1"/>
</dbReference>
<evidence type="ECO:0000259" key="14">
    <source>
        <dbReference type="Pfam" id="PF12806"/>
    </source>
</evidence>
<sequence length="597" mass="63869">MIPYNPPLADMQFALDHAAGLEALASLPGCEGADRDTVAAVLEEAAKLARDVLAPINMSGDQEGARVENGVVRTPAGFKEAYQTYVDGGWNSLPFEEEWGGQGLPAVVALAVSEMWNSANMAWALCPLLTIGAIEALLKHGTKELQETYLPKLISGEWTGTMNLTEPQAGSDVGALRTKAVREGDHYRITGQKIFITYGEHDMAPNLVHLVLARLPDGPAGTRGISLFLVPKFLVNEDGSLGARNDVRCVSLEHKLGIHASPTAVLAYGDNEGAIGYLIGEENKGMECMFTMMNNARLNVGLQGVAISERAYQQARDYARTRVQGRTLTGGKSDTPLPILYHPDVKRMLLAIKSRTEAARALAYFTAGQIDRARHLPEEADRAKAQLLVDLAIPLVKAWSTDLGVENSSLAVQVYGGMGFIEESGIAQHFRDARITPIYEGTNGIQAMDLLGRKLMRDQGAAAAAFVALMRELDAPLAEQPGDDLAVLRRSLKNGLDAVEQATRLLVESFAADPARAAAGSVPYLNLFATVAGGWLLARQALAAQAQLARGAGDAGFNEAKLMTARFYAEQYLTPAAAQLSAIGGGATVVAFDPEQF</sequence>
<dbReference type="Proteomes" id="UP000646365">
    <property type="component" value="Unassembled WGS sequence"/>
</dbReference>
<proteinExistence type="inferred from homology"/>
<evidence type="ECO:0000313" key="15">
    <source>
        <dbReference type="EMBL" id="GGF23099.1"/>
    </source>
</evidence>
<feature type="domain" description="Acyl-CoA dehydrogenase/oxidase C-terminal" evidence="11">
    <location>
        <begin position="283"/>
        <end position="450"/>
    </location>
</feature>
<dbReference type="PANTHER" id="PTHR42803:SF1">
    <property type="entry name" value="BROAD-SPECIFICITY LINEAR ACYL-COA DEHYDROGENASE FADE5"/>
    <property type="match status" value="1"/>
</dbReference>
<evidence type="ECO:0000256" key="3">
    <source>
        <dbReference type="ARBA" id="ARBA00022630"/>
    </source>
</evidence>
<comment type="similarity">
    <text evidence="2 10">Belongs to the acyl-CoA dehydrogenase family.</text>
</comment>
<reference evidence="15" key="2">
    <citation type="submission" date="2020-09" db="EMBL/GenBank/DDBJ databases">
        <authorList>
            <person name="Sun Q."/>
            <person name="Zhou Y."/>
        </authorList>
    </citation>
    <scope>NUCLEOTIDE SEQUENCE</scope>
    <source>
        <strain evidence="15">CGMCC 1.15725</strain>
    </source>
</reference>
<dbReference type="Pfam" id="PF02770">
    <property type="entry name" value="Acyl-CoA_dh_M"/>
    <property type="match status" value="1"/>
</dbReference>
<dbReference type="PANTHER" id="PTHR42803">
    <property type="entry name" value="ACYL-COA DEHYDROGENASE"/>
    <property type="match status" value="1"/>
</dbReference>
<dbReference type="GO" id="GO:0016627">
    <property type="term" value="F:oxidoreductase activity, acting on the CH-CH group of donors"/>
    <property type="evidence" value="ECO:0007669"/>
    <property type="project" value="InterPro"/>
</dbReference>
<dbReference type="InterPro" id="IPR006091">
    <property type="entry name" value="Acyl-CoA_Oxase/DH_mid-dom"/>
</dbReference>
<dbReference type="Gene3D" id="1.10.540.10">
    <property type="entry name" value="Acyl-CoA dehydrogenase/oxidase, N-terminal domain"/>
    <property type="match status" value="1"/>
</dbReference>
<dbReference type="GO" id="GO:0050660">
    <property type="term" value="F:flavin adenine dinucleotide binding"/>
    <property type="evidence" value="ECO:0007669"/>
    <property type="project" value="InterPro"/>
</dbReference>
<dbReference type="EC" id="1.3.99.41" evidence="8"/>
<keyword evidence="5 10" id="KW-0560">Oxidoreductase</keyword>
<evidence type="ECO:0000256" key="1">
    <source>
        <dbReference type="ARBA" id="ARBA00001974"/>
    </source>
</evidence>
<evidence type="ECO:0000256" key="7">
    <source>
        <dbReference type="ARBA" id="ARBA00058683"/>
    </source>
</evidence>
<dbReference type="InterPro" id="IPR052166">
    <property type="entry name" value="Diverse_Acyl-CoA_DH"/>
</dbReference>
<evidence type="ECO:0000259" key="13">
    <source>
        <dbReference type="Pfam" id="PF02771"/>
    </source>
</evidence>
<dbReference type="InterPro" id="IPR009100">
    <property type="entry name" value="AcylCoA_DH/oxidase_NM_dom_sf"/>
</dbReference>
<evidence type="ECO:0000313" key="16">
    <source>
        <dbReference type="Proteomes" id="UP000646365"/>
    </source>
</evidence>
<name>A0A8J3E4D0_9PROT</name>
<evidence type="ECO:0000256" key="2">
    <source>
        <dbReference type="ARBA" id="ARBA00009347"/>
    </source>
</evidence>
<dbReference type="Pfam" id="PF00441">
    <property type="entry name" value="Acyl-CoA_dh_1"/>
    <property type="match status" value="1"/>
</dbReference>
<dbReference type="InterPro" id="IPR046373">
    <property type="entry name" value="Acyl-CoA_Oxase/DH_mid-dom_sf"/>
</dbReference>
<dbReference type="InterPro" id="IPR036250">
    <property type="entry name" value="AcylCo_DH-like_C"/>
</dbReference>
<feature type="domain" description="Acetyl-CoA dehydrogenase-like C-terminal" evidence="14">
    <location>
        <begin position="473"/>
        <end position="589"/>
    </location>
</feature>
<comment type="cofactor">
    <cofactor evidence="1 10">
        <name>FAD</name>
        <dbReference type="ChEBI" id="CHEBI:57692"/>
    </cofactor>
</comment>
<evidence type="ECO:0000256" key="4">
    <source>
        <dbReference type="ARBA" id="ARBA00022827"/>
    </source>
</evidence>
<evidence type="ECO:0000256" key="9">
    <source>
        <dbReference type="ARBA" id="ARBA00069043"/>
    </source>
</evidence>
<feature type="domain" description="Acyl-CoA oxidase/dehydrogenase middle" evidence="12">
    <location>
        <begin position="162"/>
        <end position="264"/>
    </location>
</feature>
<dbReference type="InterPro" id="IPR013786">
    <property type="entry name" value="AcylCoA_DH/ox_N"/>
</dbReference>
<dbReference type="InterPro" id="IPR009075">
    <property type="entry name" value="AcylCo_DH/oxidase_C"/>
</dbReference>
<dbReference type="SUPFAM" id="SSF56645">
    <property type="entry name" value="Acyl-CoA dehydrogenase NM domain-like"/>
    <property type="match status" value="1"/>
</dbReference>
<evidence type="ECO:0000256" key="10">
    <source>
        <dbReference type="RuleBase" id="RU362125"/>
    </source>
</evidence>
<evidence type="ECO:0000256" key="5">
    <source>
        <dbReference type="ARBA" id="ARBA00023002"/>
    </source>
</evidence>
<gene>
    <name evidence="15" type="ORF">GCM10011611_31490</name>
</gene>
<comment type="function">
    <text evidence="7">Involved in the assimilation of dimethylsulphoniopropionate (DMSP), an important compound in the fixation of carbon in marine phytoplankton, by mediating the conversion of 3-(methylthio)propanoyl-CoA (MMPA-CoA) to 3-(methylthio)acryloyl-CoA (MTA-CoA).</text>
</comment>
<dbReference type="Gene3D" id="2.40.110.10">
    <property type="entry name" value="Butyryl-CoA Dehydrogenase, subunit A, domain 2"/>
    <property type="match status" value="1"/>
</dbReference>